<evidence type="ECO:0000256" key="1">
    <source>
        <dbReference type="SAM" id="SignalP"/>
    </source>
</evidence>
<dbReference type="AlphaFoldDB" id="A0A8S1EFX8"/>
<accession>A0A8S1EFX8</accession>
<organism evidence="2 3">
    <name type="scientific">Caenorhabditis bovis</name>
    <dbReference type="NCBI Taxonomy" id="2654633"/>
    <lineage>
        <taxon>Eukaryota</taxon>
        <taxon>Metazoa</taxon>
        <taxon>Ecdysozoa</taxon>
        <taxon>Nematoda</taxon>
        <taxon>Chromadorea</taxon>
        <taxon>Rhabditida</taxon>
        <taxon>Rhabditina</taxon>
        <taxon>Rhabditomorpha</taxon>
        <taxon>Rhabditoidea</taxon>
        <taxon>Rhabditidae</taxon>
        <taxon>Peloderinae</taxon>
        <taxon>Caenorhabditis</taxon>
    </lineage>
</organism>
<comment type="caution">
    <text evidence="2">The sequence shown here is derived from an EMBL/GenBank/DDBJ whole genome shotgun (WGS) entry which is preliminary data.</text>
</comment>
<dbReference type="OrthoDB" id="5823398at2759"/>
<evidence type="ECO:0000313" key="3">
    <source>
        <dbReference type="Proteomes" id="UP000494206"/>
    </source>
</evidence>
<gene>
    <name evidence="2" type="ORF">CBOVIS_LOCUS2831</name>
</gene>
<name>A0A8S1EFX8_9PELO</name>
<evidence type="ECO:0000313" key="2">
    <source>
        <dbReference type="EMBL" id="CAB3399759.1"/>
    </source>
</evidence>
<dbReference type="Proteomes" id="UP000494206">
    <property type="component" value="Unassembled WGS sequence"/>
</dbReference>
<dbReference type="EMBL" id="CADEPM010000002">
    <property type="protein sequence ID" value="CAB3399759.1"/>
    <property type="molecule type" value="Genomic_DNA"/>
</dbReference>
<keyword evidence="3" id="KW-1185">Reference proteome</keyword>
<reference evidence="2 3" key="1">
    <citation type="submission" date="2020-04" db="EMBL/GenBank/DDBJ databases">
        <authorList>
            <person name="Laetsch R D."/>
            <person name="Stevens L."/>
            <person name="Kumar S."/>
            <person name="Blaxter L. M."/>
        </authorList>
    </citation>
    <scope>NUCLEOTIDE SEQUENCE [LARGE SCALE GENOMIC DNA]</scope>
</reference>
<protein>
    <submittedName>
        <fullName evidence="2">Uncharacterized protein</fullName>
    </submittedName>
</protein>
<proteinExistence type="predicted"/>
<feature type="chain" id="PRO_5035841710" evidence="1">
    <location>
        <begin position="20"/>
        <end position="104"/>
    </location>
</feature>
<sequence>MNAILKIFVILQLCSCIASMSLLNAYRSERLARRRLGMLNTDFRPISHLRGEDDWQVQINDKFSPNQFMDENGVVYDMDPAINDRVASFFNSPRSNARFGRKRR</sequence>
<keyword evidence="1" id="KW-0732">Signal</keyword>
<feature type="signal peptide" evidence="1">
    <location>
        <begin position="1"/>
        <end position="19"/>
    </location>
</feature>